<reference evidence="1 2" key="1">
    <citation type="submission" date="2018-09" db="EMBL/GenBank/DDBJ databases">
        <title>Phylogeny of the Shewanellaceae, and recommendation for two new genera, Pseudoshewanella and Parashewanella.</title>
        <authorList>
            <person name="Wang G."/>
        </authorList>
    </citation>
    <scope>NUCLEOTIDE SEQUENCE [LARGE SCALE GENOMIC DNA]</scope>
    <source>
        <strain evidence="1 2">C51</strain>
    </source>
</reference>
<protein>
    <submittedName>
        <fullName evidence="1">Uncharacterized protein</fullName>
    </submittedName>
</protein>
<evidence type="ECO:0000313" key="1">
    <source>
        <dbReference type="EMBL" id="RLV57747.1"/>
    </source>
</evidence>
<dbReference type="OrthoDB" id="5875657at2"/>
<dbReference type="InterPro" id="IPR036194">
    <property type="entry name" value="FlhD_sf"/>
</dbReference>
<dbReference type="EMBL" id="QZEI01000153">
    <property type="protein sequence ID" value="RLV57747.1"/>
    <property type="molecule type" value="Genomic_DNA"/>
</dbReference>
<comment type="caution">
    <text evidence="1">The sequence shown here is derived from an EMBL/GenBank/DDBJ whole genome shotgun (WGS) entry which is preliminary data.</text>
</comment>
<evidence type="ECO:0000313" key="2">
    <source>
        <dbReference type="Proteomes" id="UP000281474"/>
    </source>
</evidence>
<dbReference type="AlphaFoldDB" id="A0A3L8PQT1"/>
<organism evidence="1 2">
    <name type="scientific">Parashewanella curva</name>
    <dbReference type="NCBI Taxonomy" id="2338552"/>
    <lineage>
        <taxon>Bacteria</taxon>
        <taxon>Pseudomonadati</taxon>
        <taxon>Pseudomonadota</taxon>
        <taxon>Gammaproteobacteria</taxon>
        <taxon>Alteromonadales</taxon>
        <taxon>Shewanellaceae</taxon>
        <taxon>Parashewanella</taxon>
    </lineage>
</organism>
<dbReference type="SUPFAM" id="SSF63592">
    <property type="entry name" value="Flagellar transcriptional activator FlhD"/>
    <property type="match status" value="1"/>
</dbReference>
<dbReference type="Gene3D" id="1.10.4000.10">
    <property type="entry name" value="Flagellar transcriptional activator FlhD"/>
    <property type="match status" value="1"/>
</dbReference>
<sequence>MNDLERDLLQLNLLYLQCARQWAQFKPNQARIQLGLPQTAINLLAQTQLLDIQQLADPHLLQFQPRGTPKQFVELIKSRGNGFNKLSYYLTSVSTRQN</sequence>
<proteinExistence type="predicted"/>
<name>A0A3L8PQT1_9GAMM</name>
<keyword evidence="2" id="KW-1185">Reference proteome</keyword>
<dbReference type="RefSeq" id="WP_121840908.1">
    <property type="nucleotide sequence ID" value="NZ_ML014902.1"/>
</dbReference>
<dbReference type="Proteomes" id="UP000281474">
    <property type="component" value="Unassembled WGS sequence"/>
</dbReference>
<gene>
    <name evidence="1" type="ORF">D5018_20905</name>
</gene>
<accession>A0A3L8PQT1</accession>